<evidence type="ECO:0000313" key="1">
    <source>
        <dbReference type="EMBL" id="QRE04798.1"/>
    </source>
</evidence>
<gene>
    <name evidence="1" type="ORF">H0H26_04190</name>
</gene>
<accession>A0A7U2NGW0</accession>
<dbReference type="AlphaFoldDB" id="A0A7U2NGW0"/>
<protein>
    <recommendedName>
        <fullName evidence="3">Lipoprotein</fullName>
    </recommendedName>
</protein>
<sequence>MKKIITFLIFAIISQSCGNEKKTQDQESSKKPSEINKSSTQIDKVSSITTLNINEIPSEIQFEGKIKNAVKWTDKLGINIVITTETGIYESPKFKHENDGGDAELFAYHFKNINGNFKQTWRVYDFISDCDVDIVAEFIDNTFQITDLDNNGIAEVWLMYKTVCHGDVSPCDMKIIMYEEVQKYAIRGENKVMDGIDDNGNKLYSGGEYTIDKSFKNGPKEFIEFAKRLWNSNILKTWD</sequence>
<dbReference type="NCBIfam" id="NF046077">
    <property type="entry name" value="LPS_M949_RS01915"/>
    <property type="match status" value="1"/>
</dbReference>
<dbReference type="PROSITE" id="PS51257">
    <property type="entry name" value="PROKAR_LIPOPROTEIN"/>
    <property type="match status" value="1"/>
</dbReference>
<evidence type="ECO:0000313" key="2">
    <source>
        <dbReference type="Proteomes" id="UP000596329"/>
    </source>
</evidence>
<dbReference type="Proteomes" id="UP000596329">
    <property type="component" value="Chromosome"/>
</dbReference>
<dbReference type="EMBL" id="CP059075">
    <property type="protein sequence ID" value="QRE04798.1"/>
    <property type="molecule type" value="Genomic_DNA"/>
</dbReference>
<organism evidence="1 2">
    <name type="scientific">Flavobacterium psychrophilum</name>
    <dbReference type="NCBI Taxonomy" id="96345"/>
    <lineage>
        <taxon>Bacteria</taxon>
        <taxon>Pseudomonadati</taxon>
        <taxon>Bacteroidota</taxon>
        <taxon>Flavobacteriia</taxon>
        <taxon>Flavobacteriales</taxon>
        <taxon>Flavobacteriaceae</taxon>
        <taxon>Flavobacterium</taxon>
    </lineage>
</organism>
<reference evidence="1 2" key="1">
    <citation type="submission" date="2020-07" db="EMBL/GenBank/DDBJ databases">
        <title>Genomic characterization of Flavobacterium psychrophilum strains.</title>
        <authorList>
            <person name="Castillo D."/>
            <person name="Jorgensen J."/>
            <person name="Middelboe M."/>
        </authorList>
    </citation>
    <scope>NUCLEOTIDE SEQUENCE [LARGE SCALE GENOMIC DNA]</scope>
    <source>
        <strain evidence="1 2">FPS-R7</strain>
    </source>
</reference>
<evidence type="ECO:0008006" key="3">
    <source>
        <dbReference type="Google" id="ProtNLM"/>
    </source>
</evidence>
<name>A0A7U2NGW0_FLAPS</name>
<dbReference type="InterPro" id="IPR058148">
    <property type="entry name" value="M949_RS01915-like_dom"/>
</dbReference>
<dbReference type="RefSeq" id="WP_063742938.1">
    <property type="nucleotide sequence ID" value="NZ_CP059075.1"/>
</dbReference>
<proteinExistence type="predicted"/>